<dbReference type="InterPro" id="IPR010064">
    <property type="entry name" value="HK97-gp10_tail"/>
</dbReference>
<accession>A0AAW3JSU1</accession>
<sequence length="140" mass="15823">MAVFDFDFPDNMFDDVLNIFDETAPKMIDEALPIYESAVKSELQPHRDTGELISSIKCKKAKKTVNGAYIGYLTAEGASTKSTYTRENGKVEPFRNYQKALALEYGNSHQPARPFMQSAVNSSEDKVLEKMQEVFNRGIR</sequence>
<dbReference type="NCBIfam" id="TIGR01725">
    <property type="entry name" value="phge_HK97_gp10"/>
    <property type="match status" value="1"/>
</dbReference>
<dbReference type="Proteomes" id="UP000050833">
    <property type="component" value="Unassembled WGS sequence"/>
</dbReference>
<dbReference type="EMBL" id="LLKB01000005">
    <property type="protein sequence ID" value="KQC85440.1"/>
    <property type="molecule type" value="Genomic_DNA"/>
</dbReference>
<dbReference type="RefSeq" id="WP_055945317.1">
    <property type="nucleotide sequence ID" value="NZ_DBGBRS010000182.1"/>
</dbReference>
<protein>
    <recommendedName>
        <fullName evidence="3">Phage protein, HK97 gp10 family</fullName>
    </recommendedName>
</protein>
<organism evidence="1 2">
    <name type="scientific">Butyribacter intestini</name>
    <dbReference type="NCBI Taxonomy" id="1703332"/>
    <lineage>
        <taxon>Bacteria</taxon>
        <taxon>Bacillati</taxon>
        <taxon>Bacillota</taxon>
        <taxon>Clostridia</taxon>
        <taxon>Lachnospirales</taxon>
        <taxon>Lachnospiraceae</taxon>
        <taxon>Butyribacter</taxon>
    </lineage>
</organism>
<name>A0AAW3JSU1_9FIRM</name>
<keyword evidence="2" id="KW-1185">Reference proteome</keyword>
<dbReference type="AlphaFoldDB" id="A0AAW3JSU1"/>
<evidence type="ECO:0000313" key="2">
    <source>
        <dbReference type="Proteomes" id="UP000050833"/>
    </source>
</evidence>
<evidence type="ECO:0000313" key="1">
    <source>
        <dbReference type="EMBL" id="KQC85440.1"/>
    </source>
</evidence>
<comment type="caution">
    <text evidence="1">The sequence shown here is derived from an EMBL/GenBank/DDBJ whole genome shotgun (WGS) entry which is preliminary data.</text>
</comment>
<reference evidence="1 2" key="1">
    <citation type="submission" date="2015-10" db="EMBL/GenBank/DDBJ databases">
        <title>Butyribacter intestini gen. nov., sp. nov., a butyric acid-producing bacterium of the family Lachnospiraceae isolated from the human faeces.</title>
        <authorList>
            <person name="Zou Y."/>
            <person name="Xue W."/>
            <person name="Luo G."/>
            <person name="Lv M."/>
        </authorList>
    </citation>
    <scope>NUCLEOTIDE SEQUENCE [LARGE SCALE GENOMIC DNA]</scope>
    <source>
        <strain evidence="1 2">TF01-11</strain>
    </source>
</reference>
<evidence type="ECO:0008006" key="3">
    <source>
        <dbReference type="Google" id="ProtNLM"/>
    </source>
</evidence>
<proteinExistence type="predicted"/>
<gene>
    <name evidence="1" type="ORF">APZ18_12215</name>
</gene>